<dbReference type="EMBL" id="NIRI02000042">
    <property type="protein sequence ID" value="KAG5448858.1"/>
    <property type="molecule type" value="Genomic_DNA"/>
</dbReference>
<keyword evidence="2" id="KW-1185">Reference proteome</keyword>
<accession>A0A419PIU0</accession>
<reference evidence="1 2" key="2">
    <citation type="journal article" date="2021" name="Genomics">
        <title>High-quality reference genome for Clonorchis sinensis.</title>
        <authorList>
            <person name="Young N.D."/>
            <person name="Stroehlein A.J."/>
            <person name="Kinkar L."/>
            <person name="Wang T."/>
            <person name="Sohn W.M."/>
            <person name="Chang B.C.H."/>
            <person name="Kaur P."/>
            <person name="Weisz D."/>
            <person name="Dudchenko O."/>
            <person name="Aiden E.L."/>
            <person name="Korhonen P.K."/>
            <person name="Gasser R.B."/>
        </authorList>
    </citation>
    <scope>NUCLEOTIDE SEQUENCE [LARGE SCALE GENOMIC DNA]</scope>
    <source>
        <strain evidence="1">Cs-k2</strain>
    </source>
</reference>
<dbReference type="AlphaFoldDB" id="A0A419PIU0"/>
<gene>
    <name evidence="1" type="ORF">CSKR_103493</name>
</gene>
<dbReference type="InParanoid" id="A0A419PIU0"/>
<proteinExistence type="predicted"/>
<name>A0A419PIU0_CLOSI</name>
<comment type="caution">
    <text evidence="1">The sequence shown here is derived from an EMBL/GenBank/DDBJ whole genome shotgun (WGS) entry which is preliminary data.</text>
</comment>
<sequence length="164" mass="17823">MAVPPNNFTDILRFLDSPVEVAKVDVIIQAMCISVAAGSGLDEDIDTNIVLNFEEEEKMQVCLDELTKVIPPFCMHSASTKSNGPSGREGAVKSRKGLVADLPANRGWQCRTITALTYIAFLTAPGGEYTKAPWRNVTGRLSLQDAPVYHTRFSSLVHATRSVG</sequence>
<reference evidence="1 2" key="1">
    <citation type="journal article" date="2018" name="Biotechnol. Adv.">
        <title>Improved genomic resources and new bioinformatic workflow for the carcinogenic parasite Clonorchis sinensis: Biotechnological implications.</title>
        <authorList>
            <person name="Wang D."/>
            <person name="Korhonen P.K."/>
            <person name="Gasser R.B."/>
            <person name="Young N.D."/>
        </authorList>
    </citation>
    <scope>NUCLEOTIDE SEQUENCE [LARGE SCALE GENOMIC DNA]</scope>
    <source>
        <strain evidence="1">Cs-k2</strain>
    </source>
</reference>
<protein>
    <submittedName>
        <fullName evidence="1">Uncharacterized protein</fullName>
    </submittedName>
</protein>
<evidence type="ECO:0000313" key="2">
    <source>
        <dbReference type="Proteomes" id="UP000286415"/>
    </source>
</evidence>
<organism evidence="1 2">
    <name type="scientific">Clonorchis sinensis</name>
    <name type="common">Chinese liver fluke</name>
    <dbReference type="NCBI Taxonomy" id="79923"/>
    <lineage>
        <taxon>Eukaryota</taxon>
        <taxon>Metazoa</taxon>
        <taxon>Spiralia</taxon>
        <taxon>Lophotrochozoa</taxon>
        <taxon>Platyhelminthes</taxon>
        <taxon>Trematoda</taxon>
        <taxon>Digenea</taxon>
        <taxon>Opisthorchiida</taxon>
        <taxon>Opisthorchiata</taxon>
        <taxon>Opisthorchiidae</taxon>
        <taxon>Clonorchis</taxon>
    </lineage>
</organism>
<evidence type="ECO:0000313" key="1">
    <source>
        <dbReference type="EMBL" id="KAG5448858.1"/>
    </source>
</evidence>
<dbReference type="Proteomes" id="UP000286415">
    <property type="component" value="Unassembled WGS sequence"/>
</dbReference>